<feature type="non-terminal residue" evidence="2">
    <location>
        <position position="1"/>
    </location>
</feature>
<feature type="coiled-coil region" evidence="1">
    <location>
        <begin position="30"/>
        <end position="57"/>
    </location>
</feature>
<reference evidence="2" key="1">
    <citation type="submission" date="2016-05" db="EMBL/GenBank/DDBJ databases">
        <authorList>
            <person name="Lavstsen T."/>
            <person name="Jespersen J.S."/>
        </authorList>
    </citation>
    <scope>NUCLEOTIDE SEQUENCE</scope>
    <source>
        <tissue evidence="2">Brain</tissue>
    </source>
</reference>
<feature type="non-terminal residue" evidence="2">
    <location>
        <position position="88"/>
    </location>
</feature>
<gene>
    <name evidence="2" type="primary">Nfu_g_1_011167</name>
</gene>
<protein>
    <submittedName>
        <fullName evidence="2">Uncharacterized protein</fullName>
    </submittedName>
</protein>
<organism evidence="2">
    <name type="scientific">Nothobranchius kuhntae</name>
    <name type="common">Beira killifish</name>
    <dbReference type="NCBI Taxonomy" id="321403"/>
    <lineage>
        <taxon>Eukaryota</taxon>
        <taxon>Metazoa</taxon>
        <taxon>Chordata</taxon>
        <taxon>Craniata</taxon>
        <taxon>Vertebrata</taxon>
        <taxon>Euteleostomi</taxon>
        <taxon>Actinopterygii</taxon>
        <taxon>Neopterygii</taxon>
        <taxon>Teleostei</taxon>
        <taxon>Neoteleostei</taxon>
        <taxon>Acanthomorphata</taxon>
        <taxon>Ovalentaria</taxon>
        <taxon>Atherinomorphae</taxon>
        <taxon>Cyprinodontiformes</taxon>
        <taxon>Nothobranchiidae</taxon>
        <taxon>Nothobranchius</taxon>
    </lineage>
</organism>
<accession>A0A1A8HY85</accession>
<dbReference type="AlphaFoldDB" id="A0A1A8HY85"/>
<name>A0A1A8HY85_NOTKU</name>
<dbReference type="EMBL" id="HAED01004384">
    <property type="protein sequence ID" value="SBQ90414.1"/>
    <property type="molecule type" value="Transcribed_RNA"/>
</dbReference>
<reference evidence="2" key="2">
    <citation type="submission" date="2016-06" db="EMBL/GenBank/DDBJ databases">
        <title>The genome of a short-lived fish provides insights into sex chromosome evolution and the genetic control of aging.</title>
        <authorList>
            <person name="Reichwald K."/>
            <person name="Felder M."/>
            <person name="Petzold A."/>
            <person name="Koch P."/>
            <person name="Groth M."/>
            <person name="Platzer M."/>
        </authorList>
    </citation>
    <scope>NUCLEOTIDE SEQUENCE</scope>
    <source>
        <tissue evidence="2">Brain</tissue>
    </source>
</reference>
<proteinExistence type="predicted"/>
<evidence type="ECO:0000313" key="2">
    <source>
        <dbReference type="EMBL" id="SBQ90414.1"/>
    </source>
</evidence>
<evidence type="ECO:0000256" key="1">
    <source>
        <dbReference type="SAM" id="Coils"/>
    </source>
</evidence>
<sequence length="88" mass="9921">KSSCGWRMKHQQTEVLQEIQTLLTPITASVADLQTDVTSLQRELADQRATLKQMSEDISTNVKSVHQVQQAILDQTTQTAYYDLPDTT</sequence>
<keyword evidence="1" id="KW-0175">Coiled coil</keyword>